<keyword evidence="4" id="KW-1185">Reference proteome</keyword>
<dbReference type="PANTHER" id="PTHR35507:SF1">
    <property type="entry name" value="TMF_TATA_BD DOMAIN-CONTAINING PROTEIN"/>
    <property type="match status" value="1"/>
</dbReference>
<feature type="region of interest" description="Disordered" evidence="2">
    <location>
        <begin position="324"/>
        <end position="346"/>
    </location>
</feature>
<name>A0A835QPA1_VANPL</name>
<dbReference type="AlphaFoldDB" id="A0A835QPA1"/>
<protein>
    <submittedName>
        <fullName evidence="3">Uncharacterized protein</fullName>
    </submittedName>
</protein>
<evidence type="ECO:0000313" key="3">
    <source>
        <dbReference type="EMBL" id="KAG0473910.1"/>
    </source>
</evidence>
<sequence length="457" mass="50873">MAVTGAANSNGSASACLHRFHLPPSPSPLRLSSRPIAPVPPRAPWFSIQGLLVDAGEFTSAQTVGRGLGPVEAVAWELFTPLHRVLLVALVAVASAEATRSQRISELQRSIDLRDEVLRNMQIKLDEQCEQMSFVKDQPPTSGFKFSSVNEQNTIGEMVEANGTKFCHCGCQILHLNPDSAIVPLCSNQSIKTKDVYVTELTKERLYENNHAIVFEPEERRMSDLSDFCWSVASSVDIQAVHLSTLAAEQELYNLRKECEEKDCTINELRTAAHASNASYSKRITELEEIIKRKNMIITRLKKDMVVLEQQIIKLTRLRRQSSSSSFCSSSSSSLTSSSSDSTVRPVPLMTENILYDMSSTSPSSSDCDSPNKIKYMPSCISSNQIVQQSVKNRRRPFETRPDSSVSTQRRSASPLKENRVSRKLGSNAAVNVDHRKTKRGSLQEVKNMMAHNKKRI</sequence>
<proteinExistence type="predicted"/>
<accession>A0A835QPA1</accession>
<dbReference type="PANTHER" id="PTHR35507">
    <property type="entry name" value="OS09G0488600 PROTEIN"/>
    <property type="match status" value="1"/>
</dbReference>
<evidence type="ECO:0000313" key="4">
    <source>
        <dbReference type="Proteomes" id="UP000636800"/>
    </source>
</evidence>
<evidence type="ECO:0000256" key="2">
    <source>
        <dbReference type="SAM" id="MobiDB-lite"/>
    </source>
</evidence>
<keyword evidence="1" id="KW-0175">Coiled coil</keyword>
<organism evidence="3 4">
    <name type="scientific">Vanilla planifolia</name>
    <name type="common">Vanilla</name>
    <dbReference type="NCBI Taxonomy" id="51239"/>
    <lineage>
        <taxon>Eukaryota</taxon>
        <taxon>Viridiplantae</taxon>
        <taxon>Streptophyta</taxon>
        <taxon>Embryophyta</taxon>
        <taxon>Tracheophyta</taxon>
        <taxon>Spermatophyta</taxon>
        <taxon>Magnoliopsida</taxon>
        <taxon>Liliopsida</taxon>
        <taxon>Asparagales</taxon>
        <taxon>Orchidaceae</taxon>
        <taxon>Vanilloideae</taxon>
        <taxon>Vanilleae</taxon>
        <taxon>Vanilla</taxon>
    </lineage>
</organism>
<evidence type="ECO:0000256" key="1">
    <source>
        <dbReference type="SAM" id="Coils"/>
    </source>
</evidence>
<dbReference type="Proteomes" id="UP000636800">
    <property type="component" value="Chromosome 7"/>
</dbReference>
<comment type="caution">
    <text evidence="3">The sequence shown here is derived from an EMBL/GenBank/DDBJ whole genome shotgun (WGS) entry which is preliminary data.</text>
</comment>
<dbReference type="OrthoDB" id="77878at2759"/>
<gene>
    <name evidence="3" type="ORF">HPP92_015767</name>
</gene>
<feature type="region of interest" description="Disordered" evidence="2">
    <location>
        <begin position="386"/>
        <end position="457"/>
    </location>
</feature>
<feature type="compositionally biased region" description="Polar residues" evidence="2">
    <location>
        <begin position="403"/>
        <end position="412"/>
    </location>
</feature>
<feature type="compositionally biased region" description="Low complexity" evidence="2">
    <location>
        <begin position="324"/>
        <end position="342"/>
    </location>
</feature>
<feature type="coiled-coil region" evidence="1">
    <location>
        <begin position="284"/>
        <end position="318"/>
    </location>
</feature>
<reference evidence="3 4" key="1">
    <citation type="journal article" date="2020" name="Nat. Food">
        <title>A phased Vanilla planifolia genome enables genetic improvement of flavour and production.</title>
        <authorList>
            <person name="Hasing T."/>
            <person name="Tang H."/>
            <person name="Brym M."/>
            <person name="Khazi F."/>
            <person name="Huang T."/>
            <person name="Chambers A.H."/>
        </authorList>
    </citation>
    <scope>NUCLEOTIDE SEQUENCE [LARGE SCALE GENOMIC DNA]</scope>
    <source>
        <tissue evidence="3">Leaf</tissue>
    </source>
</reference>
<dbReference type="EMBL" id="JADCNL010000007">
    <property type="protein sequence ID" value="KAG0473910.1"/>
    <property type="molecule type" value="Genomic_DNA"/>
</dbReference>